<accession>A0ABU5K4A7</accession>
<name>A0ABU5K4A7_9BACI</name>
<organism evidence="1 2">
    <name type="scientific">Bacillus bingmayongensis</name>
    <dbReference type="NCBI Taxonomy" id="1150157"/>
    <lineage>
        <taxon>Bacteria</taxon>
        <taxon>Bacillati</taxon>
        <taxon>Bacillota</taxon>
        <taxon>Bacilli</taxon>
        <taxon>Bacillales</taxon>
        <taxon>Bacillaceae</taxon>
        <taxon>Bacillus</taxon>
    </lineage>
</organism>
<dbReference type="RefSeq" id="WP_374219752.1">
    <property type="nucleotide sequence ID" value="NZ_JAXOVW010000179.1"/>
</dbReference>
<sequence length="83" mass="9627">MHILFYSSEKKYIIGRRKYKNLEKLRGINKKFYQPVEFFGVNNFNRMYTSKGSVAASKYPSSAPGTRWTAQIRIDGIGQKTTL</sequence>
<keyword evidence="2" id="KW-1185">Reference proteome</keyword>
<evidence type="ECO:0000313" key="2">
    <source>
        <dbReference type="Proteomes" id="UP001291930"/>
    </source>
</evidence>
<gene>
    <name evidence="1" type="ORF">U2I54_27020</name>
</gene>
<dbReference type="EMBL" id="JAXOVW010000179">
    <property type="protein sequence ID" value="MDZ5610562.1"/>
    <property type="molecule type" value="Genomic_DNA"/>
</dbReference>
<evidence type="ECO:0000313" key="1">
    <source>
        <dbReference type="EMBL" id="MDZ5610562.1"/>
    </source>
</evidence>
<dbReference type="Proteomes" id="UP001291930">
    <property type="component" value="Unassembled WGS sequence"/>
</dbReference>
<proteinExistence type="predicted"/>
<reference evidence="2" key="1">
    <citation type="submission" date="2023-11" db="EMBL/GenBank/DDBJ databases">
        <title>Genome Sequence of Bacillus pseudomycoides stain BUPM19.</title>
        <authorList>
            <person name="Farhat A."/>
        </authorList>
    </citation>
    <scope>NUCLEOTIDE SEQUENCE [LARGE SCALE GENOMIC DNA]</scope>
    <source>
        <strain evidence="2">BUPM19</strain>
    </source>
</reference>
<comment type="caution">
    <text evidence="1">The sequence shown here is derived from an EMBL/GenBank/DDBJ whole genome shotgun (WGS) entry which is preliminary data.</text>
</comment>
<protein>
    <submittedName>
        <fullName evidence="1">Uncharacterized protein</fullName>
    </submittedName>
</protein>